<dbReference type="AlphaFoldDB" id="Q98RD5"/>
<evidence type="ECO:0000313" key="1">
    <source>
        <dbReference type="EMBL" id="CAC13247.1"/>
    </source>
</evidence>
<proteinExistence type="predicted"/>
<evidence type="ECO:0000313" key="2">
    <source>
        <dbReference type="Proteomes" id="UP000000528"/>
    </source>
</evidence>
<sequence>MNKKFQKESENNNLAKNLKEIKGAILNRMDLDKIKFDSLYIFKKFNKIKTKIIEYVVDILNEYKLEYLKLDNFDEFKNLY</sequence>
<protein>
    <submittedName>
        <fullName evidence="1">Uncharacterized protein</fullName>
    </submittedName>
</protein>
<name>Q98RD5_MYCPU</name>
<organism evidence="2">
    <name type="scientific">Mycoplasmopsis pulmonis (strain UAB CTIP)</name>
    <name type="common">Mycoplasma pulmonis</name>
    <dbReference type="NCBI Taxonomy" id="272635"/>
    <lineage>
        <taxon>Bacteria</taxon>
        <taxon>Bacillati</taxon>
        <taxon>Mycoplasmatota</taxon>
        <taxon>Mycoplasmoidales</taxon>
        <taxon>Metamycoplasmataceae</taxon>
        <taxon>Mycoplasmopsis</taxon>
    </lineage>
</organism>
<dbReference type="PIR" id="B90521">
    <property type="entry name" value="B90521"/>
</dbReference>
<dbReference type="HOGENOM" id="CLU_2585941_0_0_14"/>
<dbReference type="RefSeq" id="WP_010924878.1">
    <property type="nucleotide sequence ID" value="NC_002771.1"/>
</dbReference>
<gene>
    <name evidence="1" type="ordered locus">MYPU_0740</name>
</gene>
<reference evidence="1 2" key="1">
    <citation type="journal article" date="2001" name="Nucleic Acids Res.">
        <title>The complete genome sequence of the murine respiratory pathogen Mycoplasma pulmonis.</title>
        <authorList>
            <person name="Chambaud I."/>
            <person name="Heilig R."/>
            <person name="Ferris S."/>
            <person name="Barbe V."/>
            <person name="Samson D."/>
            <person name="Galisson F."/>
            <person name="Moszer I."/>
            <person name="Dybvig K."/>
            <person name="Wroblewski H."/>
            <person name="Viari A."/>
            <person name="Rocha E.P.C."/>
            <person name="Blanchard A."/>
        </authorList>
    </citation>
    <scope>NUCLEOTIDE SEQUENCE [LARGE SCALE GENOMIC DNA]</scope>
    <source>
        <strain evidence="1 2">UAB CTIP</strain>
    </source>
</reference>
<keyword evidence="2" id="KW-1185">Reference proteome</keyword>
<dbReference type="BioCyc" id="MPUL272635:G1GT6-75-MONOMER"/>
<dbReference type="KEGG" id="mpu:MYPU_0740"/>
<dbReference type="EMBL" id="AL445563">
    <property type="protein sequence ID" value="CAC13247.1"/>
    <property type="molecule type" value="Genomic_DNA"/>
</dbReference>
<dbReference type="Proteomes" id="UP000000528">
    <property type="component" value="Chromosome"/>
</dbReference>
<accession>Q98RD5</accession>